<dbReference type="GeneID" id="110776579"/>
<dbReference type="PANTHER" id="PTHR33116">
    <property type="entry name" value="REVERSE TRANSCRIPTASE ZINC-BINDING DOMAIN-CONTAINING PROTEIN-RELATED-RELATED"/>
    <property type="match status" value="1"/>
</dbReference>
<dbReference type="RefSeq" id="XP_021836826.2">
    <property type="nucleotide sequence ID" value="XM_021981134.2"/>
</dbReference>
<reference evidence="1" key="1">
    <citation type="journal article" date="2021" name="Nat. Commun.">
        <title>Genomic analyses provide insights into spinach domestication and the genetic basis of agronomic traits.</title>
        <authorList>
            <person name="Cai X."/>
            <person name="Sun X."/>
            <person name="Xu C."/>
            <person name="Sun H."/>
            <person name="Wang X."/>
            <person name="Ge C."/>
            <person name="Zhang Z."/>
            <person name="Wang Q."/>
            <person name="Fei Z."/>
            <person name="Jiao C."/>
            <person name="Wang Q."/>
        </authorList>
    </citation>
    <scope>NUCLEOTIDE SEQUENCE [LARGE SCALE GENOMIC DNA]</scope>
    <source>
        <strain evidence="1">cv. Varoflay</strain>
    </source>
</reference>
<proteinExistence type="predicted"/>
<dbReference type="Proteomes" id="UP000813463">
    <property type="component" value="Chromosome 5"/>
</dbReference>
<protein>
    <submittedName>
        <fullName evidence="2">Uncharacterized mitochondrial protein AtMg00310-like</fullName>
    </submittedName>
</protein>
<organism evidence="1 2">
    <name type="scientific">Spinacia oleracea</name>
    <name type="common">Spinach</name>
    <dbReference type="NCBI Taxonomy" id="3562"/>
    <lineage>
        <taxon>Eukaryota</taxon>
        <taxon>Viridiplantae</taxon>
        <taxon>Streptophyta</taxon>
        <taxon>Embryophyta</taxon>
        <taxon>Tracheophyta</taxon>
        <taxon>Spermatophyta</taxon>
        <taxon>Magnoliopsida</taxon>
        <taxon>eudicotyledons</taxon>
        <taxon>Gunneridae</taxon>
        <taxon>Pentapetalae</taxon>
        <taxon>Caryophyllales</taxon>
        <taxon>Chenopodiaceae</taxon>
        <taxon>Chenopodioideae</taxon>
        <taxon>Anserineae</taxon>
        <taxon>Spinacia</taxon>
    </lineage>
</organism>
<name>A0A9R0HTZ3_SPIOL</name>
<dbReference type="AlphaFoldDB" id="A0A9R0HTZ3"/>
<gene>
    <name evidence="2" type="primary">LOC110776579</name>
</gene>
<keyword evidence="1" id="KW-1185">Reference proteome</keyword>
<evidence type="ECO:0000313" key="1">
    <source>
        <dbReference type="Proteomes" id="UP000813463"/>
    </source>
</evidence>
<evidence type="ECO:0000313" key="2">
    <source>
        <dbReference type="RefSeq" id="XP_021836826.2"/>
    </source>
</evidence>
<reference evidence="2" key="2">
    <citation type="submission" date="2025-08" db="UniProtKB">
        <authorList>
            <consortium name="RefSeq"/>
        </authorList>
    </citation>
    <scope>IDENTIFICATION</scope>
    <source>
        <tissue evidence="2">Leaf</tissue>
    </source>
</reference>
<sequence length="231" mass="26426">MSIFKIPYGLIDEIHSLLSRFWWGSREDARRLHWQSWEKLCVPKAKGGLGFRDLRCFNHALLAKQIWRLQNNTGTLLHSILKARYFKNSCVIDAYRGYDPSYSWRSMWGAKSLLRDGLAWRVGDGTNINVRDDPWIIKDGQVLSLTPIPTCDKEMRVCDLINHASGEWDLECIEALFPAKVRIIITAIPLSKRLPVDELFWRQAKDGVYTVKSGYWLAKSGDVVGNGVDGS</sequence>
<accession>A0A9R0HTZ3</accession>
<dbReference type="KEGG" id="soe:110776579"/>
<dbReference type="PANTHER" id="PTHR33116:SF86">
    <property type="entry name" value="REVERSE TRANSCRIPTASE DOMAIN-CONTAINING PROTEIN"/>
    <property type="match status" value="1"/>
</dbReference>